<dbReference type="Gene3D" id="3.50.50.60">
    <property type="entry name" value="FAD/NAD(P)-binding domain"/>
    <property type="match status" value="1"/>
</dbReference>
<gene>
    <name evidence="3" type="ORF">SEMRO_878_G214790.1</name>
</gene>
<dbReference type="Proteomes" id="UP001153069">
    <property type="component" value="Unassembled WGS sequence"/>
</dbReference>
<dbReference type="AlphaFoldDB" id="A0A9N8EC91"/>
<proteinExistence type="predicted"/>
<sequence>MMMPASSFRTLGALSRFPLPKGFVTAPKIHPANGKIVQQRSFNSVFRGPLSAPRIAPTKHASKTSSTTTTATTRSFQSQHSTQYGSSTSFKVALGVSGVVLVCGLDCIAPNNNPFKKDRTYWNDKSPVADAKDRSPLQSSSDHHYKCVIVGGGMAGLHTALALAERSRANGDILVLDANRIGQSASGQSKGLVVPGIQVPQEGLEGICGSREIAKQVYELTYQAARRLKEDIVQRYKIDCGWVDAGLVEASLYEDDEHDEEEEDDGCHVLSASQVRQVLGQPNTNKLYKCGEYDPSCSGVDPFALTSGLARVVETKWGVRICEQTKVTQIDAIPAESTSRVGNSNDNSESPKYVVTTDAGAQVTCQHVVLCTGPELVSKQLSRRLANAVTPIYTWMASTAPLGDQCPLQDGVSDELLADQQDDRETKTTPAPLCGDDFVSLNYWRRTNDGRILFGSLADAYPIPQWLAEYRLRLALKQIYPQLANVKFDHVWGGKLAFSRDAVPLIGRDEGYDNKYIPGKPSDGGVWYATGFGGHGIVPTVMAGSVLADAMLGIDDDTWRLFQREFPPKYSFYPVSRLGAQALLTTYNVFDWLTMKGVPVPRLPKPW</sequence>
<organism evidence="3 4">
    <name type="scientific">Seminavis robusta</name>
    <dbReference type="NCBI Taxonomy" id="568900"/>
    <lineage>
        <taxon>Eukaryota</taxon>
        <taxon>Sar</taxon>
        <taxon>Stramenopiles</taxon>
        <taxon>Ochrophyta</taxon>
        <taxon>Bacillariophyta</taxon>
        <taxon>Bacillariophyceae</taxon>
        <taxon>Bacillariophycidae</taxon>
        <taxon>Naviculales</taxon>
        <taxon>Naviculaceae</taxon>
        <taxon>Seminavis</taxon>
    </lineage>
</organism>
<dbReference type="Gene3D" id="3.30.9.10">
    <property type="entry name" value="D-Amino Acid Oxidase, subunit A, domain 2"/>
    <property type="match status" value="1"/>
</dbReference>
<name>A0A9N8EC91_9STRA</name>
<protein>
    <recommendedName>
        <fullName evidence="2">FAD dependent oxidoreductase domain-containing protein</fullName>
    </recommendedName>
</protein>
<evidence type="ECO:0000256" key="1">
    <source>
        <dbReference type="SAM" id="MobiDB-lite"/>
    </source>
</evidence>
<accession>A0A9N8EC91</accession>
<keyword evidence="4" id="KW-1185">Reference proteome</keyword>
<dbReference type="InterPro" id="IPR006076">
    <property type="entry name" value="FAD-dep_OxRdtase"/>
</dbReference>
<dbReference type="SUPFAM" id="SSF51905">
    <property type="entry name" value="FAD/NAD(P)-binding domain"/>
    <property type="match status" value="1"/>
</dbReference>
<dbReference type="PANTHER" id="PTHR13847:SF281">
    <property type="entry name" value="FAD DEPENDENT OXIDOREDUCTASE DOMAIN-CONTAINING PROTEIN"/>
    <property type="match status" value="1"/>
</dbReference>
<dbReference type="OrthoDB" id="10050913at2759"/>
<evidence type="ECO:0000313" key="4">
    <source>
        <dbReference type="Proteomes" id="UP001153069"/>
    </source>
</evidence>
<evidence type="ECO:0000259" key="2">
    <source>
        <dbReference type="Pfam" id="PF01266"/>
    </source>
</evidence>
<dbReference type="InterPro" id="IPR036188">
    <property type="entry name" value="FAD/NAD-bd_sf"/>
</dbReference>
<comment type="caution">
    <text evidence="3">The sequence shown here is derived from an EMBL/GenBank/DDBJ whole genome shotgun (WGS) entry which is preliminary data.</text>
</comment>
<dbReference type="EMBL" id="CAICTM010000877">
    <property type="protein sequence ID" value="CAB9517755.1"/>
    <property type="molecule type" value="Genomic_DNA"/>
</dbReference>
<feature type="region of interest" description="Disordered" evidence="1">
    <location>
        <begin position="50"/>
        <end position="80"/>
    </location>
</feature>
<dbReference type="Pfam" id="PF01266">
    <property type="entry name" value="DAO"/>
    <property type="match status" value="1"/>
</dbReference>
<feature type="compositionally biased region" description="Low complexity" evidence="1">
    <location>
        <begin position="63"/>
        <end position="73"/>
    </location>
</feature>
<reference evidence="3" key="1">
    <citation type="submission" date="2020-06" db="EMBL/GenBank/DDBJ databases">
        <authorList>
            <consortium name="Plant Systems Biology data submission"/>
        </authorList>
    </citation>
    <scope>NUCLEOTIDE SEQUENCE</scope>
    <source>
        <strain evidence="3">D6</strain>
    </source>
</reference>
<evidence type="ECO:0000313" key="3">
    <source>
        <dbReference type="EMBL" id="CAB9517755.1"/>
    </source>
</evidence>
<feature type="domain" description="FAD dependent oxidoreductase" evidence="2">
    <location>
        <begin position="147"/>
        <end position="549"/>
    </location>
</feature>
<dbReference type="PANTHER" id="PTHR13847">
    <property type="entry name" value="SARCOSINE DEHYDROGENASE-RELATED"/>
    <property type="match status" value="1"/>
</dbReference>
<dbReference type="GO" id="GO:0005737">
    <property type="term" value="C:cytoplasm"/>
    <property type="evidence" value="ECO:0007669"/>
    <property type="project" value="TreeGrafter"/>
</dbReference>